<accession>A0ABY1BMK6</accession>
<gene>
    <name evidence="1" type="ORF">SAMN05216600_11731</name>
</gene>
<comment type="caution">
    <text evidence="1">The sequence shown here is derived from an EMBL/GenBank/DDBJ whole genome shotgun (WGS) entry which is preliminary data.</text>
</comment>
<name>A0ABY1BMK6_9PSED</name>
<organism evidence="1 2">
    <name type="scientific">Pseudomonas cuatrocienegasensis</name>
    <dbReference type="NCBI Taxonomy" id="543360"/>
    <lineage>
        <taxon>Bacteria</taxon>
        <taxon>Pseudomonadati</taxon>
        <taxon>Pseudomonadota</taxon>
        <taxon>Gammaproteobacteria</taxon>
        <taxon>Pseudomonadales</taxon>
        <taxon>Pseudomonadaceae</taxon>
        <taxon>Pseudomonas</taxon>
    </lineage>
</organism>
<evidence type="ECO:0000313" key="1">
    <source>
        <dbReference type="EMBL" id="SER19380.1"/>
    </source>
</evidence>
<proteinExistence type="predicted"/>
<evidence type="ECO:0000313" key="2">
    <source>
        <dbReference type="Proteomes" id="UP000198512"/>
    </source>
</evidence>
<sequence>MRQLSLLLHAFWSGLPAAVICFAGAICAVTHEEMSDER</sequence>
<dbReference type="Proteomes" id="UP000198512">
    <property type="component" value="Unassembled WGS sequence"/>
</dbReference>
<dbReference type="EMBL" id="FOFP01000017">
    <property type="protein sequence ID" value="SER19380.1"/>
    <property type="molecule type" value="Genomic_DNA"/>
</dbReference>
<keyword evidence="2" id="KW-1185">Reference proteome</keyword>
<reference evidence="1 2" key="1">
    <citation type="submission" date="2016-10" db="EMBL/GenBank/DDBJ databases">
        <authorList>
            <person name="Varghese N."/>
            <person name="Submissions S."/>
        </authorList>
    </citation>
    <scope>NUCLEOTIDE SEQUENCE [LARGE SCALE GENOMIC DNA]</scope>
    <source>
        <strain evidence="1 2">CIP 109853</strain>
    </source>
</reference>
<protein>
    <submittedName>
        <fullName evidence="1">Uncharacterized protein</fullName>
    </submittedName>
</protein>